<dbReference type="Pfam" id="PF00535">
    <property type="entry name" value="Glycos_transf_2"/>
    <property type="match status" value="1"/>
</dbReference>
<gene>
    <name evidence="2" type="ORF">NIES2119_22840</name>
</gene>
<organism evidence="2 3">
    <name type="scientific">[Phormidium ambiguum] IAM M-71</name>
    <dbReference type="NCBI Taxonomy" id="454136"/>
    <lineage>
        <taxon>Bacteria</taxon>
        <taxon>Bacillati</taxon>
        <taxon>Cyanobacteriota</taxon>
        <taxon>Cyanophyceae</taxon>
        <taxon>Oscillatoriophycideae</taxon>
        <taxon>Aerosakkonematales</taxon>
        <taxon>Aerosakkonemataceae</taxon>
        <taxon>Floridanema</taxon>
    </lineage>
</organism>
<dbReference type="CDD" id="cd00761">
    <property type="entry name" value="Glyco_tranf_GTA_type"/>
    <property type="match status" value="1"/>
</dbReference>
<dbReference type="OrthoDB" id="5291101at2"/>
<accession>A0A1U7IAH4</accession>
<evidence type="ECO:0000313" key="2">
    <source>
        <dbReference type="EMBL" id="OKH33589.1"/>
    </source>
</evidence>
<dbReference type="PANTHER" id="PTHR43685:SF2">
    <property type="entry name" value="GLYCOSYLTRANSFERASE 2-LIKE DOMAIN-CONTAINING PROTEIN"/>
    <property type="match status" value="1"/>
</dbReference>
<dbReference type="RefSeq" id="WP_073595808.1">
    <property type="nucleotide sequence ID" value="NZ_MRCE01000028.1"/>
</dbReference>
<feature type="domain" description="Glycosyltransferase 2-like" evidence="1">
    <location>
        <begin position="4"/>
        <end position="110"/>
    </location>
</feature>
<dbReference type="EMBL" id="MRCE01000028">
    <property type="protein sequence ID" value="OKH33589.1"/>
    <property type="molecule type" value="Genomic_DNA"/>
</dbReference>
<reference evidence="2 3" key="1">
    <citation type="submission" date="2016-11" db="EMBL/GenBank/DDBJ databases">
        <title>Draft Genome Sequences of Nine Cyanobacterial Strains from Diverse Habitats.</title>
        <authorList>
            <person name="Zhu T."/>
            <person name="Hou S."/>
            <person name="Lu X."/>
            <person name="Hess W.R."/>
        </authorList>
    </citation>
    <scope>NUCLEOTIDE SEQUENCE [LARGE SCALE GENOMIC DNA]</scope>
    <source>
        <strain evidence="2 3">IAM M-71</strain>
    </source>
</reference>
<dbReference type="InterPro" id="IPR001173">
    <property type="entry name" value="Glyco_trans_2-like"/>
</dbReference>
<dbReference type="InterPro" id="IPR029044">
    <property type="entry name" value="Nucleotide-diphossugar_trans"/>
</dbReference>
<dbReference type="Gene3D" id="3.90.550.10">
    <property type="entry name" value="Spore Coat Polysaccharide Biosynthesis Protein SpsA, Chain A"/>
    <property type="match status" value="1"/>
</dbReference>
<sequence length="277" mass="31824">MEITIIIPTKNGSEFIGQVLASIFGQKTHYTYEVIIIDSGSIDNTLDIVKNYKVRLYQINPEDFSHSKTRNYGASLSQAEKYLIFLNQDAIPTDDRWLENMVKSIEYDPELKASCAIELNPEANEYFNVISVGSAVFCNSKTQGIYIIEPYLLQKCADLPKAQQRNLFPFGTVCAIFDKQHFAKLPFNEKVDWGEDLHWAVDNSNAGYKSACSSFAKVFHRSYYKQEEFVEKMKKHDKLCKDIFGEDYPEFSYQGRLEKLGLPKLLASKIRKFIAEL</sequence>
<dbReference type="STRING" id="454136.NIES2119_22840"/>
<evidence type="ECO:0000259" key="1">
    <source>
        <dbReference type="Pfam" id="PF00535"/>
    </source>
</evidence>
<dbReference type="SUPFAM" id="SSF53448">
    <property type="entry name" value="Nucleotide-diphospho-sugar transferases"/>
    <property type="match status" value="1"/>
</dbReference>
<protein>
    <recommendedName>
        <fullName evidence="1">Glycosyltransferase 2-like domain-containing protein</fullName>
    </recommendedName>
</protein>
<dbReference type="AlphaFoldDB" id="A0A1U7IAH4"/>
<dbReference type="PANTHER" id="PTHR43685">
    <property type="entry name" value="GLYCOSYLTRANSFERASE"/>
    <property type="match status" value="1"/>
</dbReference>
<name>A0A1U7IAH4_9CYAN</name>
<proteinExistence type="predicted"/>
<dbReference type="Proteomes" id="UP000185860">
    <property type="component" value="Unassembled WGS sequence"/>
</dbReference>
<dbReference type="InterPro" id="IPR050834">
    <property type="entry name" value="Glycosyltransf_2"/>
</dbReference>
<evidence type="ECO:0000313" key="3">
    <source>
        <dbReference type="Proteomes" id="UP000185860"/>
    </source>
</evidence>
<comment type="caution">
    <text evidence="2">The sequence shown here is derived from an EMBL/GenBank/DDBJ whole genome shotgun (WGS) entry which is preliminary data.</text>
</comment>